<dbReference type="PANTHER" id="PTHR39142:SF1">
    <property type="entry name" value="AEL197CP"/>
    <property type="match status" value="1"/>
</dbReference>
<gene>
    <name evidence="2" type="ORF">N7509_001207</name>
</gene>
<sequence>MRPQSTLLQHCLTATITVFLVAFSSASLANAADIQSHGPEVVTQPNLGEQAIDDGTGFPGALGSFNGLEVLDNAAESGELDLFRRKYPSNAKALGNNELQNVEISVGEIQYYYITKTVVNMKSSYKGKGLPAFINSRGYEEFPILEHQELRKRDTNPIFLSLTTCGKPESNGTTDPGSFPQLQLWYSLSDTLTEPGPGKNNSDGPISAVGGYLNTTLYTESDVYLAVSAANSSKWSGKYSYQLAASVDELFHSVQADNNLLFVDADQSTALLVTNNLTESNKSSTNYQQWMNIKPPFILFAHSINNTALVGLESSYCALNDLSQVGRISNSTEVGMTHRGLGNFPKEQFYLDGLSSNSTYYGILAMDGNGTDSGTGVVGGGGQVYTAMNFTTKIDDNCAVLFNLSFCDEVAYAVPSRPSMNVSALRDIYDDYAFKYWGNFEKSLQQVQCNTSQDSMFSMATDCEKCAKSYKQWLCSVTIPRCEDFSNDASYLKVRNAGQAFINGTSLPADSPYRKSKATNNSRNALIDEKIKPGPYKEVLPCQDICHDLVRNCPAALGFACPEGKYMNESYGYRDSSGLVTCSYLGAAYYLSVASRAGVWGSIYMLTAMWGIWWALW</sequence>
<protein>
    <submittedName>
        <fullName evidence="2">Calcium channel subunit Mid1</fullName>
    </submittedName>
</protein>
<dbReference type="RefSeq" id="XP_056494426.1">
    <property type="nucleotide sequence ID" value="XM_056625844.1"/>
</dbReference>
<dbReference type="PANTHER" id="PTHR39142">
    <property type="entry name" value="MID1P"/>
    <property type="match status" value="1"/>
</dbReference>
<feature type="chain" id="PRO_5040855740" evidence="1">
    <location>
        <begin position="32"/>
        <end position="617"/>
    </location>
</feature>
<evidence type="ECO:0000256" key="1">
    <source>
        <dbReference type="SAM" id="SignalP"/>
    </source>
</evidence>
<dbReference type="GO" id="GO:0005262">
    <property type="term" value="F:calcium channel activity"/>
    <property type="evidence" value="ECO:0007669"/>
    <property type="project" value="InterPro"/>
</dbReference>
<keyword evidence="1" id="KW-0732">Signal</keyword>
<evidence type="ECO:0000313" key="2">
    <source>
        <dbReference type="EMBL" id="KAJ5414580.1"/>
    </source>
</evidence>
<dbReference type="Pfam" id="PF12929">
    <property type="entry name" value="Mid1"/>
    <property type="match status" value="1"/>
</dbReference>
<reference evidence="2" key="2">
    <citation type="journal article" date="2023" name="IMA Fungus">
        <title>Comparative genomic study of the Penicillium genus elucidates a diverse pangenome and 15 lateral gene transfer events.</title>
        <authorList>
            <person name="Petersen C."/>
            <person name="Sorensen T."/>
            <person name="Nielsen M.R."/>
            <person name="Sondergaard T.E."/>
            <person name="Sorensen J.L."/>
            <person name="Fitzpatrick D.A."/>
            <person name="Frisvad J.C."/>
            <person name="Nielsen K.L."/>
        </authorList>
    </citation>
    <scope>NUCLEOTIDE SEQUENCE</scope>
    <source>
        <strain evidence="2">IBT 29677</strain>
    </source>
</reference>
<dbReference type="GeneID" id="81364824"/>
<proteinExistence type="predicted"/>
<dbReference type="OrthoDB" id="5405745at2759"/>
<dbReference type="EMBL" id="JAPZBU010000003">
    <property type="protein sequence ID" value="KAJ5414580.1"/>
    <property type="molecule type" value="Genomic_DNA"/>
</dbReference>
<name>A0A9W9WBP8_9EURO</name>
<comment type="caution">
    <text evidence="2">The sequence shown here is derived from an EMBL/GenBank/DDBJ whole genome shotgun (WGS) entry which is preliminary data.</text>
</comment>
<dbReference type="InterPro" id="IPR024338">
    <property type="entry name" value="MID1/Yam8"/>
</dbReference>
<keyword evidence="3" id="KW-1185">Reference proteome</keyword>
<evidence type="ECO:0000313" key="3">
    <source>
        <dbReference type="Proteomes" id="UP001147747"/>
    </source>
</evidence>
<accession>A0A9W9WBP8</accession>
<feature type="signal peptide" evidence="1">
    <location>
        <begin position="1"/>
        <end position="31"/>
    </location>
</feature>
<organism evidence="2 3">
    <name type="scientific">Penicillium cosmopolitanum</name>
    <dbReference type="NCBI Taxonomy" id="1131564"/>
    <lineage>
        <taxon>Eukaryota</taxon>
        <taxon>Fungi</taxon>
        <taxon>Dikarya</taxon>
        <taxon>Ascomycota</taxon>
        <taxon>Pezizomycotina</taxon>
        <taxon>Eurotiomycetes</taxon>
        <taxon>Eurotiomycetidae</taxon>
        <taxon>Eurotiales</taxon>
        <taxon>Aspergillaceae</taxon>
        <taxon>Penicillium</taxon>
    </lineage>
</organism>
<dbReference type="AlphaFoldDB" id="A0A9W9WBP8"/>
<reference evidence="2" key="1">
    <citation type="submission" date="2022-12" db="EMBL/GenBank/DDBJ databases">
        <authorList>
            <person name="Petersen C."/>
        </authorList>
    </citation>
    <scope>NUCLEOTIDE SEQUENCE</scope>
    <source>
        <strain evidence="2">IBT 29677</strain>
    </source>
</reference>
<dbReference type="GO" id="GO:0098703">
    <property type="term" value="P:calcium ion import across plasma membrane"/>
    <property type="evidence" value="ECO:0007669"/>
    <property type="project" value="InterPro"/>
</dbReference>
<dbReference type="Proteomes" id="UP001147747">
    <property type="component" value="Unassembled WGS sequence"/>
</dbReference>